<evidence type="ECO:0000313" key="5">
    <source>
        <dbReference type="Proteomes" id="UP000792457"/>
    </source>
</evidence>
<dbReference type="InterPro" id="IPR012132">
    <property type="entry name" value="GMC_OxRdtase"/>
</dbReference>
<comment type="similarity">
    <text evidence="1">Belongs to the GMC oxidoreductase family.</text>
</comment>
<accession>A0A8K0KEN2</accession>
<dbReference type="Proteomes" id="UP000792457">
    <property type="component" value="Unassembled WGS sequence"/>
</dbReference>
<dbReference type="GO" id="GO:0016614">
    <property type="term" value="F:oxidoreductase activity, acting on CH-OH group of donors"/>
    <property type="evidence" value="ECO:0007669"/>
    <property type="project" value="InterPro"/>
</dbReference>
<feature type="binding site" evidence="2">
    <location>
        <position position="145"/>
    </location>
    <ligand>
        <name>FAD</name>
        <dbReference type="ChEBI" id="CHEBI:57692"/>
    </ligand>
</feature>
<comment type="caution">
    <text evidence="4">The sequence shown here is derived from an EMBL/GenBank/DDBJ whole genome shotgun (WGS) entry which is preliminary data.</text>
</comment>
<evidence type="ECO:0000256" key="1">
    <source>
        <dbReference type="ARBA" id="ARBA00010790"/>
    </source>
</evidence>
<feature type="domain" description="Glucose-methanol-choline oxidoreductase N-terminal" evidence="3">
    <location>
        <begin position="336"/>
        <end position="350"/>
    </location>
</feature>
<organism evidence="4 5">
    <name type="scientific">Ladona fulva</name>
    <name type="common">Scarce chaser dragonfly</name>
    <name type="synonym">Libellula fulva</name>
    <dbReference type="NCBI Taxonomy" id="123851"/>
    <lineage>
        <taxon>Eukaryota</taxon>
        <taxon>Metazoa</taxon>
        <taxon>Ecdysozoa</taxon>
        <taxon>Arthropoda</taxon>
        <taxon>Hexapoda</taxon>
        <taxon>Insecta</taxon>
        <taxon>Pterygota</taxon>
        <taxon>Palaeoptera</taxon>
        <taxon>Odonata</taxon>
        <taxon>Epiprocta</taxon>
        <taxon>Anisoptera</taxon>
        <taxon>Libelluloidea</taxon>
        <taxon>Libellulidae</taxon>
        <taxon>Ladona</taxon>
    </lineage>
</organism>
<dbReference type="Gene3D" id="3.50.50.60">
    <property type="entry name" value="FAD/NAD(P)-binding domain"/>
    <property type="match status" value="1"/>
</dbReference>
<evidence type="ECO:0000256" key="2">
    <source>
        <dbReference type="PIRSR" id="PIRSR000137-2"/>
    </source>
</evidence>
<keyword evidence="2" id="KW-0285">Flavoprotein</keyword>
<dbReference type="InterPro" id="IPR000172">
    <property type="entry name" value="GMC_OxRdtase_N"/>
</dbReference>
<dbReference type="OrthoDB" id="269227at2759"/>
<dbReference type="PANTHER" id="PTHR11552">
    <property type="entry name" value="GLUCOSE-METHANOL-CHOLINE GMC OXIDOREDUCTASE"/>
    <property type="match status" value="1"/>
</dbReference>
<protein>
    <recommendedName>
        <fullName evidence="3">Glucose-methanol-choline oxidoreductase N-terminal domain-containing protein</fullName>
    </recommendedName>
</protein>
<name>A0A8K0KEN2_LADFU</name>
<reference evidence="4" key="1">
    <citation type="submission" date="2013-04" db="EMBL/GenBank/DDBJ databases">
        <authorList>
            <person name="Qu J."/>
            <person name="Murali S.C."/>
            <person name="Bandaranaike D."/>
            <person name="Bellair M."/>
            <person name="Blankenburg K."/>
            <person name="Chao H."/>
            <person name="Dinh H."/>
            <person name="Doddapaneni H."/>
            <person name="Downs B."/>
            <person name="Dugan-Rocha S."/>
            <person name="Elkadiri S."/>
            <person name="Gnanaolivu R.D."/>
            <person name="Hernandez B."/>
            <person name="Javaid M."/>
            <person name="Jayaseelan J.C."/>
            <person name="Lee S."/>
            <person name="Li M."/>
            <person name="Ming W."/>
            <person name="Munidasa M."/>
            <person name="Muniz J."/>
            <person name="Nguyen L."/>
            <person name="Ongeri F."/>
            <person name="Osuji N."/>
            <person name="Pu L.-L."/>
            <person name="Puazo M."/>
            <person name="Qu C."/>
            <person name="Quiroz J."/>
            <person name="Raj R."/>
            <person name="Weissenberger G."/>
            <person name="Xin Y."/>
            <person name="Zou X."/>
            <person name="Han Y."/>
            <person name="Richards S."/>
            <person name="Worley K."/>
            <person name="Muzny D."/>
            <person name="Gibbs R."/>
        </authorList>
    </citation>
    <scope>NUCLEOTIDE SEQUENCE</scope>
    <source>
        <strain evidence="4">Sampled in the wild</strain>
    </source>
</reference>
<dbReference type="PROSITE" id="PS00624">
    <property type="entry name" value="GMC_OXRED_2"/>
    <property type="match status" value="1"/>
</dbReference>
<dbReference type="SUPFAM" id="SSF51905">
    <property type="entry name" value="FAD/NAD(P)-binding domain"/>
    <property type="match status" value="1"/>
</dbReference>
<gene>
    <name evidence="4" type="ORF">J437_LFUL011661</name>
</gene>
<dbReference type="PANTHER" id="PTHR11552:SF217">
    <property type="entry name" value="GLUCOSE DEHYDROGENASE [FAD, QUINONE]"/>
    <property type="match status" value="1"/>
</dbReference>
<dbReference type="InterPro" id="IPR036188">
    <property type="entry name" value="FAD/NAD-bd_sf"/>
</dbReference>
<sequence length="431" mass="46516">MQTSFEAPPSPCPCAFSEPTSLPATCGASAFLAFMSIVEGVLKSQCELVDPLRCAPHAEHRSVFDFIVVGAGSGGSVVASRLSEIRRWNVLLLEAGGPEPTAAQAPAMYFNYHGSRIDWNFITEPEEGACLNMPERRCRWPRGKVMGGTSVLHGMMYVRGSPRDYDQWWAKDAGLGPEWAFRGVLPHFIRSEDNLEMADMDAGYHGQGGPLTVQRFPHRPPLADVLLAAGREMGVPTVSDLNGARGDPSKSRWLPTGEAFAIAQATVRNGSRLSLSRAYIRPALRRGWGNLRVKTGARVTKVIVSGGSARGVEYFSEEDGKVHSVYATKEVIVCAGAVQTPQLLMLSGIGPKEHLEEVGIPVVKDLPGVGSNLHNHVSAHVVFELPADVAMESGTSLGVESLAEYMATRTGPMSSTGLSQVFRALEFLLHH</sequence>
<dbReference type="Gene3D" id="3.30.560.10">
    <property type="entry name" value="Glucose Oxidase, domain 3"/>
    <property type="match status" value="1"/>
</dbReference>
<feature type="binding site" evidence="2">
    <location>
        <position position="299"/>
    </location>
    <ligand>
        <name>FAD</name>
        <dbReference type="ChEBI" id="CHEBI:57692"/>
    </ligand>
</feature>
<dbReference type="AlphaFoldDB" id="A0A8K0KEN2"/>
<dbReference type="EMBL" id="KZ308723">
    <property type="protein sequence ID" value="KAG8233500.1"/>
    <property type="molecule type" value="Genomic_DNA"/>
</dbReference>
<comment type="cofactor">
    <cofactor evidence="2">
        <name>FAD</name>
        <dbReference type="ChEBI" id="CHEBI:57692"/>
    </cofactor>
</comment>
<dbReference type="PIRSF" id="PIRSF000137">
    <property type="entry name" value="Alcohol_oxidase"/>
    <property type="match status" value="1"/>
</dbReference>
<proteinExistence type="inferred from homology"/>
<evidence type="ECO:0000313" key="4">
    <source>
        <dbReference type="EMBL" id="KAG8233500.1"/>
    </source>
</evidence>
<feature type="binding site" evidence="2">
    <location>
        <position position="149"/>
    </location>
    <ligand>
        <name>FAD</name>
        <dbReference type="ChEBI" id="CHEBI:57692"/>
    </ligand>
</feature>
<evidence type="ECO:0000259" key="3">
    <source>
        <dbReference type="PROSITE" id="PS00624"/>
    </source>
</evidence>
<dbReference type="GO" id="GO:0050660">
    <property type="term" value="F:flavin adenine dinucleotide binding"/>
    <property type="evidence" value="ECO:0007669"/>
    <property type="project" value="InterPro"/>
</dbReference>
<dbReference type="Pfam" id="PF00732">
    <property type="entry name" value="GMC_oxred_N"/>
    <property type="match status" value="1"/>
</dbReference>
<keyword evidence="5" id="KW-1185">Reference proteome</keyword>
<keyword evidence="2" id="KW-0274">FAD</keyword>
<reference evidence="4" key="2">
    <citation type="submission" date="2017-10" db="EMBL/GenBank/DDBJ databases">
        <title>Ladona fulva Genome sequencing and assembly.</title>
        <authorList>
            <person name="Murali S."/>
            <person name="Richards S."/>
            <person name="Bandaranaike D."/>
            <person name="Bellair M."/>
            <person name="Blankenburg K."/>
            <person name="Chao H."/>
            <person name="Dinh H."/>
            <person name="Doddapaneni H."/>
            <person name="Dugan-Rocha S."/>
            <person name="Elkadiri S."/>
            <person name="Gnanaolivu R."/>
            <person name="Hernandez B."/>
            <person name="Skinner E."/>
            <person name="Javaid M."/>
            <person name="Lee S."/>
            <person name="Li M."/>
            <person name="Ming W."/>
            <person name="Munidasa M."/>
            <person name="Muniz J."/>
            <person name="Nguyen L."/>
            <person name="Hughes D."/>
            <person name="Osuji N."/>
            <person name="Pu L.-L."/>
            <person name="Puazo M."/>
            <person name="Qu C."/>
            <person name="Quiroz J."/>
            <person name="Raj R."/>
            <person name="Weissenberger G."/>
            <person name="Xin Y."/>
            <person name="Zou X."/>
            <person name="Han Y."/>
            <person name="Worley K."/>
            <person name="Muzny D."/>
            <person name="Gibbs R."/>
        </authorList>
    </citation>
    <scope>NUCLEOTIDE SEQUENCE</scope>
    <source>
        <strain evidence="4">Sampled in the wild</strain>
    </source>
</reference>